<comment type="caution">
    <text evidence="1">The sequence shown here is derived from an EMBL/GenBank/DDBJ whole genome shotgun (WGS) entry which is preliminary data.</text>
</comment>
<evidence type="ECO:0000313" key="1">
    <source>
        <dbReference type="EMBL" id="CAG8574561.1"/>
    </source>
</evidence>
<proteinExistence type="predicted"/>
<name>A0ACA9M9S8_9GLOM</name>
<dbReference type="Proteomes" id="UP000789366">
    <property type="component" value="Unassembled WGS sequence"/>
</dbReference>
<protein>
    <submittedName>
        <fullName evidence="1">9442_t:CDS:1</fullName>
    </submittedName>
</protein>
<accession>A0ACA9M9S8</accession>
<keyword evidence="2" id="KW-1185">Reference proteome</keyword>
<gene>
    <name evidence="1" type="ORF">SPELUC_LOCUS6123</name>
</gene>
<sequence>MLDCTLEKNDGSIKGEYYFDCKPKHGDFVRASQVKISSNSTSMLRTPTTLSFALPNANNSTPILRKHSTSMIFSSNRNSISRIPN</sequence>
<organism evidence="1 2">
    <name type="scientific">Cetraspora pellucida</name>
    <dbReference type="NCBI Taxonomy" id="1433469"/>
    <lineage>
        <taxon>Eukaryota</taxon>
        <taxon>Fungi</taxon>
        <taxon>Fungi incertae sedis</taxon>
        <taxon>Mucoromycota</taxon>
        <taxon>Glomeromycotina</taxon>
        <taxon>Glomeromycetes</taxon>
        <taxon>Diversisporales</taxon>
        <taxon>Gigasporaceae</taxon>
        <taxon>Cetraspora</taxon>
    </lineage>
</organism>
<dbReference type="EMBL" id="CAJVPW010006904">
    <property type="protein sequence ID" value="CAG8574561.1"/>
    <property type="molecule type" value="Genomic_DNA"/>
</dbReference>
<reference evidence="1" key="1">
    <citation type="submission" date="2021-06" db="EMBL/GenBank/DDBJ databases">
        <authorList>
            <person name="Kallberg Y."/>
            <person name="Tangrot J."/>
            <person name="Rosling A."/>
        </authorList>
    </citation>
    <scope>NUCLEOTIDE SEQUENCE</scope>
    <source>
        <strain evidence="1">28 12/20/2015</strain>
    </source>
</reference>
<evidence type="ECO:0000313" key="2">
    <source>
        <dbReference type="Proteomes" id="UP000789366"/>
    </source>
</evidence>